<feature type="compositionally biased region" description="Low complexity" evidence="8">
    <location>
        <begin position="22"/>
        <end position="43"/>
    </location>
</feature>
<dbReference type="InterPro" id="IPR036388">
    <property type="entry name" value="WH-like_DNA-bd_sf"/>
</dbReference>
<keyword evidence="2" id="KW-0811">Translocation</keyword>
<comment type="caution">
    <text evidence="10">The sequence shown here is derived from an EMBL/GenBank/DDBJ whole genome shotgun (WGS) entry which is preliminary data.</text>
</comment>
<dbReference type="PANTHER" id="PTHR23058">
    <property type="entry name" value="PEROXISOMAL MEMBRANE PROTEIN PEX14"/>
    <property type="match status" value="1"/>
</dbReference>
<feature type="compositionally biased region" description="Polar residues" evidence="8">
    <location>
        <begin position="137"/>
        <end position="151"/>
    </location>
</feature>
<comment type="similarity">
    <text evidence="1 7">Belongs to the peroxin-14 family.</text>
</comment>
<dbReference type="InterPro" id="IPR025655">
    <property type="entry name" value="PEX14"/>
</dbReference>
<comment type="subcellular location">
    <subcellularLocation>
        <location evidence="6 7">Peroxisome membrane</location>
    </subcellularLocation>
</comment>
<evidence type="ECO:0000256" key="3">
    <source>
        <dbReference type="ARBA" id="ARBA00023140"/>
    </source>
</evidence>
<keyword evidence="7" id="KW-0813">Transport</keyword>
<accession>A0A179HM71</accession>
<dbReference type="EMBL" id="LSBI01000004">
    <property type="protein sequence ID" value="OAQ90768.1"/>
    <property type="molecule type" value="Genomic_DNA"/>
</dbReference>
<protein>
    <recommendedName>
        <fullName evidence="4 7">Peroxisomal membrane protein PEX14</fullName>
    </recommendedName>
    <alternativeName>
        <fullName evidence="5 7">Peroxin-14</fullName>
    </alternativeName>
</protein>
<keyword evidence="3 7" id="KW-0576">Peroxisome</keyword>
<evidence type="ECO:0000256" key="8">
    <source>
        <dbReference type="SAM" id="MobiDB-lite"/>
    </source>
</evidence>
<feature type="compositionally biased region" description="Polar residues" evidence="8">
    <location>
        <begin position="44"/>
        <end position="58"/>
    </location>
</feature>
<dbReference type="GO" id="GO:0005778">
    <property type="term" value="C:peroxisomal membrane"/>
    <property type="evidence" value="ECO:0007669"/>
    <property type="project" value="UniProtKB-SubCell"/>
</dbReference>
<evidence type="ECO:0000259" key="9">
    <source>
        <dbReference type="Pfam" id="PF04695"/>
    </source>
</evidence>
<dbReference type="InterPro" id="IPR006785">
    <property type="entry name" value="Pex14_N"/>
</dbReference>
<dbReference type="PANTHER" id="PTHR23058:SF5">
    <property type="entry name" value="PEROXISOMAL MEMBRANE PROTEIN PEX14"/>
    <property type="match status" value="1"/>
</dbReference>
<keyword evidence="7" id="KW-0472">Membrane</keyword>
<dbReference type="Pfam" id="PF04695">
    <property type="entry name" value="Pex14_N"/>
    <property type="match status" value="1"/>
</dbReference>
<evidence type="ECO:0000256" key="4">
    <source>
        <dbReference type="ARBA" id="ARBA00029502"/>
    </source>
</evidence>
<organism evidence="10 11">
    <name type="scientific">Purpureocillium lilacinum</name>
    <name type="common">Paecilomyces lilacinus</name>
    <dbReference type="NCBI Taxonomy" id="33203"/>
    <lineage>
        <taxon>Eukaryota</taxon>
        <taxon>Fungi</taxon>
        <taxon>Dikarya</taxon>
        <taxon>Ascomycota</taxon>
        <taxon>Pezizomycotina</taxon>
        <taxon>Sordariomycetes</taxon>
        <taxon>Hypocreomycetidae</taxon>
        <taxon>Hypocreales</taxon>
        <taxon>Ophiocordycipitaceae</taxon>
        <taxon>Purpureocillium</taxon>
    </lineage>
</organism>
<dbReference type="Proteomes" id="UP000078340">
    <property type="component" value="Unassembled WGS sequence"/>
</dbReference>
<feature type="region of interest" description="Disordered" evidence="8">
    <location>
        <begin position="273"/>
        <end position="299"/>
    </location>
</feature>
<evidence type="ECO:0000313" key="10">
    <source>
        <dbReference type="EMBL" id="OAQ90768.1"/>
    </source>
</evidence>
<feature type="compositionally biased region" description="Basic and acidic residues" evidence="8">
    <location>
        <begin position="61"/>
        <end position="90"/>
    </location>
</feature>
<dbReference type="GO" id="GO:0016560">
    <property type="term" value="P:protein import into peroxisome matrix, docking"/>
    <property type="evidence" value="ECO:0007669"/>
    <property type="project" value="UniProtKB-UniRule"/>
</dbReference>
<evidence type="ECO:0000256" key="7">
    <source>
        <dbReference type="RuleBase" id="RU367032"/>
    </source>
</evidence>
<proteinExistence type="inferred from homology"/>
<evidence type="ECO:0000256" key="2">
    <source>
        <dbReference type="ARBA" id="ARBA00023010"/>
    </source>
</evidence>
<sequence length="396" mass="42436">MAADPEDQQSPAAPAIPSWQRDAATAASAGGDDGASASDSDSGQAPTDAQQPEDQLQVTRRFLEADEVKTASRDKKAEFLKSKGIEDGDIQKLLGEPTTSQQVGAPTPDYTLMAAYADTLLFQKHDENNSAVPDAQHAQQEATQTPSSLSPSAGDRPPVVTYPEFLTKPQRPPPLVTTNGLFNTLYAFAGLSTLLYGTSKYVVGPMVESLTDARADLYDTSSKKLDALVAKLEKTVSVIPPPKTAAGAVSAAADEDADASDAEDPTEMFHRDIGTQTTSLPARPLASAKAKDGEGEPLSARQAERLTTLAKTLSGIKDQFRTQSEDMDEIRTLLDVFRDDLDGMTYGGQTQFVGGYDMYGTATKSEPEDEIRKVRDNIRRVKGVLLSTRNFPGSTR</sequence>
<feature type="region of interest" description="Disordered" evidence="8">
    <location>
        <begin position="131"/>
        <end position="159"/>
    </location>
</feature>
<dbReference type="Gene3D" id="1.10.10.10">
    <property type="entry name" value="Winged helix-like DNA-binding domain superfamily/Winged helix DNA-binding domain"/>
    <property type="match status" value="1"/>
</dbReference>
<gene>
    <name evidence="10" type="ORF">VFPFJ_04927</name>
</gene>
<evidence type="ECO:0000313" key="11">
    <source>
        <dbReference type="Proteomes" id="UP000078340"/>
    </source>
</evidence>
<name>A0A179HM71_PURLI</name>
<reference evidence="10 11" key="1">
    <citation type="submission" date="2016-02" db="EMBL/GenBank/DDBJ databases">
        <title>Biosynthesis of antibiotic leucinostatins and their inhibition on Phytophthora in bio-control Purpureocillium lilacinum.</title>
        <authorList>
            <person name="Wang G."/>
            <person name="Liu Z."/>
            <person name="Lin R."/>
            <person name="Li E."/>
            <person name="Mao Z."/>
            <person name="Ling J."/>
            <person name="Yin W."/>
            <person name="Xie B."/>
        </authorList>
    </citation>
    <scope>NUCLEOTIDE SEQUENCE [LARGE SCALE GENOMIC DNA]</scope>
    <source>
        <strain evidence="10">PLFJ-1</strain>
    </source>
</reference>
<feature type="region of interest" description="Disordered" evidence="8">
    <location>
        <begin position="1"/>
        <end position="105"/>
    </location>
</feature>
<evidence type="ECO:0000256" key="6">
    <source>
        <dbReference type="ARBA" id="ARBA00046271"/>
    </source>
</evidence>
<evidence type="ECO:0000256" key="1">
    <source>
        <dbReference type="ARBA" id="ARBA00005443"/>
    </source>
</evidence>
<dbReference type="GO" id="GO:0005102">
    <property type="term" value="F:signaling receptor binding"/>
    <property type="evidence" value="ECO:0007669"/>
    <property type="project" value="TreeGrafter"/>
</dbReference>
<dbReference type="AlphaFoldDB" id="A0A179HM71"/>
<dbReference type="STRING" id="33203.A0A179HM71"/>
<evidence type="ECO:0000256" key="5">
    <source>
        <dbReference type="ARBA" id="ARBA00029691"/>
    </source>
</evidence>
<feature type="domain" description="Peroxisome membrane anchor protein Pex14p N-terminal" evidence="9">
    <location>
        <begin position="53"/>
        <end position="96"/>
    </location>
</feature>
<dbReference type="GO" id="GO:1990429">
    <property type="term" value="C:peroxisomal importomer complex"/>
    <property type="evidence" value="ECO:0007669"/>
    <property type="project" value="TreeGrafter"/>
</dbReference>
<dbReference type="OMA" id="CDGLIYS"/>
<keyword evidence="7" id="KW-0653">Protein transport</keyword>
<comment type="function">
    <text evidence="7">Component of the PEX13-PEX14 docking complex, a translocon channel that specifically mediates the import of peroxisomal cargo proteins bound to PEX5 receptor. The PEX13-PEX14 docking complex forms a large import pore which can be opened to a diameter of about 9 nm. Mechanistically, PEX5 receptor along with cargo proteins associates with the PEX14 subunit of the PEX13-PEX14 docking complex in the cytosol, leading to the insertion of the receptor into the organelle membrane with the concomitant translocation of the cargo into the peroxisome matrix.</text>
</comment>